<reference evidence="1" key="1">
    <citation type="submission" date="2023-06" db="EMBL/GenBank/DDBJ databases">
        <authorList>
            <person name="Kurt Z."/>
        </authorList>
    </citation>
    <scope>NUCLEOTIDE SEQUENCE</scope>
</reference>
<dbReference type="Proteomes" id="UP001642409">
    <property type="component" value="Unassembled WGS sequence"/>
</dbReference>
<name>A0AA86NYV8_9EUKA</name>
<keyword evidence="3" id="KW-1185">Reference proteome</keyword>
<evidence type="ECO:0000313" key="2">
    <source>
        <dbReference type="EMBL" id="CAL6004897.1"/>
    </source>
</evidence>
<dbReference type="EMBL" id="CAXDID020000049">
    <property type="protein sequence ID" value="CAL6004897.1"/>
    <property type="molecule type" value="Genomic_DNA"/>
</dbReference>
<comment type="caution">
    <text evidence="1">The sequence shown here is derived from an EMBL/GenBank/DDBJ whole genome shotgun (WGS) entry which is preliminary data.</text>
</comment>
<proteinExistence type="predicted"/>
<evidence type="ECO:0000313" key="1">
    <source>
        <dbReference type="EMBL" id="CAI9929182.1"/>
    </source>
</evidence>
<gene>
    <name evidence="1" type="ORF">HINF_LOCUS16827</name>
    <name evidence="2" type="ORF">HINF_LOCUS19111</name>
</gene>
<protein>
    <submittedName>
        <fullName evidence="2">Hypothetical_protein</fullName>
    </submittedName>
</protein>
<reference evidence="2 3" key="2">
    <citation type="submission" date="2024-07" db="EMBL/GenBank/DDBJ databases">
        <authorList>
            <person name="Akdeniz Z."/>
        </authorList>
    </citation>
    <scope>NUCLEOTIDE SEQUENCE [LARGE SCALE GENOMIC DNA]</scope>
</reference>
<sequence length="199" mass="22174">MEADSRFEGAWFKTWQGNESLGSLEALSEENDQNARKIWISAGLDSGKLLKAREFRCLGLLEAPAALTLLTDSLTVRLQCLISSALLRSLPKIFSHFHFPQRKSELTLVLRVPAVVSGRESELCALCKHFLRNIVKKQGKVGFRLKLACTSHSRQGSFVALGFWKHLLACLCSLTSLLFSCIALFQLPCSVLCPCFSHF</sequence>
<accession>A0AA86NYV8</accession>
<dbReference type="AlphaFoldDB" id="A0AA86NYV8"/>
<evidence type="ECO:0000313" key="3">
    <source>
        <dbReference type="Proteomes" id="UP001642409"/>
    </source>
</evidence>
<organism evidence="1">
    <name type="scientific">Hexamita inflata</name>
    <dbReference type="NCBI Taxonomy" id="28002"/>
    <lineage>
        <taxon>Eukaryota</taxon>
        <taxon>Metamonada</taxon>
        <taxon>Diplomonadida</taxon>
        <taxon>Hexamitidae</taxon>
        <taxon>Hexamitinae</taxon>
        <taxon>Hexamita</taxon>
    </lineage>
</organism>
<dbReference type="EMBL" id="CATOUU010000424">
    <property type="protein sequence ID" value="CAI9929182.1"/>
    <property type="molecule type" value="Genomic_DNA"/>
</dbReference>